<dbReference type="RefSeq" id="WP_013807015.1">
    <property type="nucleotide sequence ID" value="NC_015564.1"/>
</dbReference>
<sequence>MKVRSSIRKTITAIALAGALAGLGAGAAQAAPMERDHARYCAKVWSDYDYTAKTFVTTYDKYGPNNVLTLQAASNYERAYNTLVNSGC</sequence>
<dbReference type="AlphaFoldDB" id="F6EQI1"/>
<feature type="chain" id="PRO_5003335414" description="Secreted protein" evidence="1">
    <location>
        <begin position="31"/>
        <end position="88"/>
    </location>
</feature>
<keyword evidence="3" id="KW-1185">Reference proteome</keyword>
<feature type="signal peptide" evidence="1">
    <location>
        <begin position="1"/>
        <end position="30"/>
    </location>
</feature>
<gene>
    <name evidence="2" type="ordered locus">AS9A_2217</name>
</gene>
<dbReference type="HOGENOM" id="CLU_2462337_0_0_11"/>
<protein>
    <recommendedName>
        <fullName evidence="4">Secreted protein</fullName>
    </recommendedName>
</protein>
<evidence type="ECO:0000256" key="1">
    <source>
        <dbReference type="SAM" id="SignalP"/>
    </source>
</evidence>
<dbReference type="Proteomes" id="UP000009235">
    <property type="component" value="Chromosome"/>
</dbReference>
<evidence type="ECO:0000313" key="3">
    <source>
        <dbReference type="Proteomes" id="UP000009235"/>
    </source>
</evidence>
<dbReference type="EMBL" id="CP002786">
    <property type="protein sequence ID" value="AEF40666.1"/>
    <property type="molecule type" value="Genomic_DNA"/>
</dbReference>
<proteinExistence type="predicted"/>
<organism evidence="2 3">
    <name type="scientific">Hoyosella subflava (strain DSM 45089 / JCM 17490 / NBRC 109087 / DQS3-9A1)</name>
    <name type="common">Amycolicicoccus subflavus</name>
    <dbReference type="NCBI Taxonomy" id="443218"/>
    <lineage>
        <taxon>Bacteria</taxon>
        <taxon>Bacillati</taxon>
        <taxon>Actinomycetota</taxon>
        <taxon>Actinomycetes</taxon>
        <taxon>Mycobacteriales</taxon>
        <taxon>Hoyosellaceae</taxon>
        <taxon>Hoyosella</taxon>
    </lineage>
</organism>
<evidence type="ECO:0000313" key="2">
    <source>
        <dbReference type="EMBL" id="AEF40666.1"/>
    </source>
</evidence>
<name>F6EQI1_HOYSD</name>
<evidence type="ECO:0008006" key="4">
    <source>
        <dbReference type="Google" id="ProtNLM"/>
    </source>
</evidence>
<reference evidence="2 3" key="1">
    <citation type="journal article" date="2011" name="J. Bacteriol.">
        <title>Complete genome sequence of Amycolicicoccus subflavus DQS3-9A1T, an actinomycete isolated from crude oil-polluted soil.</title>
        <authorList>
            <person name="Cai M."/>
            <person name="Chen W.M."/>
            <person name="Nie Y."/>
            <person name="Chi C.Q."/>
            <person name="Wang Y.N."/>
            <person name="Tang Y.Q."/>
            <person name="Li G.Y."/>
            <person name="Wu X.L."/>
        </authorList>
    </citation>
    <scope>NUCLEOTIDE SEQUENCE [LARGE SCALE GENOMIC DNA]</scope>
    <source>
        <strain evidence="3">DSM 45089 / DQS3-9A1</strain>
    </source>
</reference>
<keyword evidence="1" id="KW-0732">Signal</keyword>
<dbReference type="eggNOG" id="ENOG503034Q">
    <property type="taxonomic scope" value="Bacteria"/>
</dbReference>
<accession>F6EQI1</accession>
<dbReference type="KEGG" id="asd:AS9A_2217"/>